<protein>
    <recommendedName>
        <fullName evidence="2">CxC2-like cysteine cluster KDZ transposase-associated domain-containing protein</fullName>
    </recommendedName>
</protein>
<proteinExistence type="predicted"/>
<dbReference type="Pfam" id="PF18758">
    <property type="entry name" value="KDZ"/>
    <property type="match status" value="1"/>
</dbReference>
<keyword evidence="4" id="KW-1185">Reference proteome</keyword>
<feature type="transmembrane region" description="Helical" evidence="1">
    <location>
        <begin position="273"/>
        <end position="291"/>
    </location>
</feature>
<keyword evidence="1" id="KW-0812">Transmembrane</keyword>
<evidence type="ECO:0000259" key="2">
    <source>
        <dbReference type="Pfam" id="PF18803"/>
    </source>
</evidence>
<dbReference type="Pfam" id="PF18803">
    <property type="entry name" value="CxC2"/>
    <property type="match status" value="1"/>
</dbReference>
<dbReference type="PANTHER" id="PTHR33104">
    <property type="entry name" value="SI:DKEY-29D5.2"/>
    <property type="match status" value="1"/>
</dbReference>
<dbReference type="InterPro" id="IPR041457">
    <property type="entry name" value="CxC2_KDZ-assoc"/>
</dbReference>
<comment type="caution">
    <text evidence="3">The sequence shown here is derived from an EMBL/GenBank/DDBJ whole genome shotgun (WGS) entry which is preliminary data.</text>
</comment>
<reference evidence="3 4" key="1">
    <citation type="submission" date="2024-01" db="EMBL/GenBank/DDBJ databases">
        <title>A draft genome for the cacao thread blight pathogen Marasmiellus scandens.</title>
        <authorList>
            <person name="Baruah I.K."/>
            <person name="Leung J."/>
            <person name="Bukari Y."/>
            <person name="Amoako-Attah I."/>
            <person name="Meinhardt L.W."/>
            <person name="Bailey B.A."/>
            <person name="Cohen S.P."/>
        </authorList>
    </citation>
    <scope>NUCLEOTIDE SEQUENCE [LARGE SCALE GENOMIC DNA]</scope>
    <source>
        <strain evidence="3 4">GH-19</strain>
    </source>
</reference>
<evidence type="ECO:0000313" key="3">
    <source>
        <dbReference type="EMBL" id="KAK7451768.1"/>
    </source>
</evidence>
<keyword evidence="1" id="KW-1133">Transmembrane helix</keyword>
<dbReference type="Proteomes" id="UP001498398">
    <property type="component" value="Unassembled WGS sequence"/>
</dbReference>
<evidence type="ECO:0000313" key="4">
    <source>
        <dbReference type="Proteomes" id="UP001498398"/>
    </source>
</evidence>
<sequence>MRCRNPRRGHSNMRVLHTNGVHHVSFLYCDCERALPPAIQLLRRGFYPSTHDNIQTASTFPLLELLHHLSITSKGSNFDFYRTLEKLTDNTGLEIPKSRYVALKQMMHQWRHLKLLKRAGRGHDSDTQRVANTKDGELAILCPSCPHLGINVPLDLSGVPEQLRFLYRVMLVMDANFKLKNQLVSSYSRDPGLGIGWAYFVPRAAYEAYLLANIHEDEISTCVGFAALAQASTRFSRGLRYTGVGGTACERSEMVLRLVNIPKGERYASMDYVYAYTVKSFAFILCLLISYDVACQWFINLFKRMYELWTDDMKHPQPVVDVVPAVGKFHEPAHLQKDHEQYSFNLIAGVGHSNGESPERIWSVHNAVGYSTKPMAPGTRQDVLDDHFAAWNWSKVINMGTTLM</sequence>
<organism evidence="3 4">
    <name type="scientific">Marasmiellus scandens</name>
    <dbReference type="NCBI Taxonomy" id="2682957"/>
    <lineage>
        <taxon>Eukaryota</taxon>
        <taxon>Fungi</taxon>
        <taxon>Dikarya</taxon>
        <taxon>Basidiomycota</taxon>
        <taxon>Agaricomycotina</taxon>
        <taxon>Agaricomycetes</taxon>
        <taxon>Agaricomycetidae</taxon>
        <taxon>Agaricales</taxon>
        <taxon>Marasmiineae</taxon>
        <taxon>Omphalotaceae</taxon>
        <taxon>Marasmiellus</taxon>
    </lineage>
</organism>
<name>A0ABR1JBI6_9AGAR</name>
<keyword evidence="1" id="KW-0472">Membrane</keyword>
<evidence type="ECO:0000256" key="1">
    <source>
        <dbReference type="SAM" id="Phobius"/>
    </source>
</evidence>
<accession>A0ABR1JBI6</accession>
<dbReference type="EMBL" id="JBANRG010000030">
    <property type="protein sequence ID" value="KAK7451768.1"/>
    <property type="molecule type" value="Genomic_DNA"/>
</dbReference>
<dbReference type="InterPro" id="IPR040521">
    <property type="entry name" value="KDZ"/>
</dbReference>
<gene>
    <name evidence="3" type="ORF">VKT23_012447</name>
</gene>
<dbReference type="PANTHER" id="PTHR33104:SF2">
    <property type="entry name" value="CXC3 LIKE CYSTEINE CLUSTER DOMAIN-CONTAINING PROTEIN"/>
    <property type="match status" value="1"/>
</dbReference>
<feature type="domain" description="CxC2-like cysteine cluster KDZ transposase-associated" evidence="2">
    <location>
        <begin position="2"/>
        <end position="92"/>
    </location>
</feature>